<feature type="binding site" evidence="14">
    <location>
        <position position="680"/>
    </location>
    <ligand>
        <name>ATP</name>
        <dbReference type="ChEBI" id="CHEBI:30616"/>
    </ligand>
</feature>
<dbReference type="Gene3D" id="3.40.50.880">
    <property type="match status" value="1"/>
</dbReference>
<evidence type="ECO:0000256" key="12">
    <source>
        <dbReference type="ARBA" id="ARBA00052585"/>
    </source>
</evidence>
<feature type="active site" description="Nucleophile" evidence="14">
    <location>
        <position position="1138"/>
    </location>
</feature>
<dbReference type="NCBIfam" id="TIGR01735">
    <property type="entry name" value="FGAM_synt"/>
    <property type="match status" value="1"/>
</dbReference>
<keyword evidence="8 14" id="KW-0658">Purine biosynthesis</keyword>
<dbReference type="CDD" id="cd02203">
    <property type="entry name" value="PurL_repeat1"/>
    <property type="match status" value="1"/>
</dbReference>
<dbReference type="Proteomes" id="UP000029558">
    <property type="component" value="Chromosome"/>
</dbReference>
<dbReference type="GO" id="GO:0046872">
    <property type="term" value="F:metal ion binding"/>
    <property type="evidence" value="ECO:0007669"/>
    <property type="project" value="UniProtKB-KW"/>
</dbReference>
<dbReference type="CDD" id="cd02204">
    <property type="entry name" value="PurL_repeat2"/>
    <property type="match status" value="1"/>
</dbReference>
<keyword evidence="6 14" id="KW-0479">Metal-binding</keyword>
<feature type="domain" description="Phosphoribosylformylglycinamidine synthase linker" evidence="16">
    <location>
        <begin position="173"/>
        <end position="222"/>
    </location>
</feature>
<feature type="domain" description="Phosphoribosylformylglycinamidine synthase N-terminal" evidence="17">
    <location>
        <begin position="35"/>
        <end position="152"/>
    </location>
</feature>
<keyword evidence="5 14" id="KW-0436">Ligase</keyword>
<evidence type="ECO:0000259" key="17">
    <source>
        <dbReference type="Pfam" id="PF18076"/>
    </source>
</evidence>
<dbReference type="InterPro" id="IPR055181">
    <property type="entry name" value="FGAR-AT_PurM_N-like"/>
</dbReference>
<dbReference type="SUPFAM" id="SSF82697">
    <property type="entry name" value="PurS-like"/>
    <property type="match status" value="1"/>
</dbReference>
<comment type="catalytic activity">
    <reaction evidence="12 14">
        <text>N(2)-formyl-N(1)-(5-phospho-beta-D-ribosyl)glycinamide + L-glutamine + ATP + H2O = 2-formamido-N(1)-(5-O-phospho-beta-D-ribosyl)acetamidine + L-glutamate + ADP + phosphate + H(+)</text>
        <dbReference type="Rhea" id="RHEA:17129"/>
        <dbReference type="ChEBI" id="CHEBI:15377"/>
        <dbReference type="ChEBI" id="CHEBI:15378"/>
        <dbReference type="ChEBI" id="CHEBI:29985"/>
        <dbReference type="ChEBI" id="CHEBI:30616"/>
        <dbReference type="ChEBI" id="CHEBI:43474"/>
        <dbReference type="ChEBI" id="CHEBI:58359"/>
        <dbReference type="ChEBI" id="CHEBI:147286"/>
        <dbReference type="ChEBI" id="CHEBI:147287"/>
        <dbReference type="ChEBI" id="CHEBI:456216"/>
        <dbReference type="EC" id="6.3.5.3"/>
    </reaction>
</comment>
<dbReference type="SUPFAM" id="SSF56042">
    <property type="entry name" value="PurM C-terminal domain-like"/>
    <property type="match status" value="2"/>
</dbReference>
<evidence type="ECO:0000256" key="11">
    <source>
        <dbReference type="ARBA" id="ARBA00022962"/>
    </source>
</evidence>
<organism evidence="19 20">
    <name type="scientific">Piscirickettsia salmonis</name>
    <dbReference type="NCBI Taxonomy" id="1238"/>
    <lineage>
        <taxon>Bacteria</taxon>
        <taxon>Pseudomonadati</taxon>
        <taxon>Pseudomonadota</taxon>
        <taxon>Gammaproteobacteria</taxon>
        <taxon>Thiotrichales</taxon>
        <taxon>Piscirickettsiaceae</taxon>
        <taxon>Piscirickettsia</taxon>
    </lineage>
</organism>
<evidence type="ECO:0000256" key="5">
    <source>
        <dbReference type="ARBA" id="ARBA00022598"/>
    </source>
</evidence>
<evidence type="ECO:0000259" key="18">
    <source>
        <dbReference type="Pfam" id="PF22689"/>
    </source>
</evidence>
<sequence length="1298" mass="141869">MLTLRGMPAYSSFSLQKLLNKIQAVVPEVAELYSEYVYFVDVNRELAADEKNSLNSLLHYGEMAPVLSPQGELLVVIPRPGTISSWSSKATDIIHNSGLIDIQRVERGLAFYVQTKEGHVLSATQKNHIKSLTHDRMMQVVIDRFLDAGVLFAKESPRPLGHIDLLNQGRQALAQANQSLGLALDENEIDYLCKKFIELERNPTDAELMMFAQVNSEHCRHKIFRASWTIDGEKKPYSLFGMIKYTHESHPEWTLSAYHDNAAVIEGYEGVRFFPETSSHLYTKSLEATPIVMKVETHNHPTAISPYPGAATGAGGEIRDEGATGRGALPKAGLAGFSVSNLNIPGFAQPWEQSYGKPEHIASALDIMIEAPLGAAAFNNEFGRPNLCGYFRTYENQYLTREGIEVRGYHKPIMLAGGIGVIRQEHIEKKRFAPGTKIIVLGGPAMLIGLGGGAVSSMNQSDSNTELDFASVQRDNAEMERRAQELINQCWGLGEKNPILAIHDVGAGGLSNAVPELVADAGLGGRFDLRAIPNDEPGMSPLEVWCNEAQERYVLAVSEDDLYTFKTLAERERCVYAVIGEAIAEQQLVLTDSLLGERPVDIPLDLLFGCTEQLERTAISHQSEQLGLDTASLDLGEAVGRVLQLPAVADKRFLITIGDRSVTGLVARDQLVGPWQVAVADVAVTATDYEGYHGEAMAMGERAPVALISHGASARLAVGEAITNIAASSIEDLSRVRLSANWMAAAGHPGEDAGLYEAVEAIGRELCPALGVSIPVGKDSLSMKSAWQEGDEKKSVTAPLSLAITAVAPVTDIRKTLTPVLCNQGETDLILIDLGHGKNRLGGSALCQVYNKIGVDAPDLDDPAYLLNFFKAIQALNQEGLLMAYHDRSDGGLLVTVAEMMFAGHAGVDLYLDALGRDAIASLFNEELGAVIQIPHDEMEFVMTRLAEFGLADCCYHIGETANHDQLVISHHADVIFAENRVNLHRAWAETSYRIQEMRDNSECALSEFDSLLEEDNPGLFVDLPFDPEDDVAAPMIATGAKPQVAILREQGVNSYREMAAAFDRAGFSAIDVHMSDLMAGRTDLKEMHGLAVCGGFSYGDVLGAGQGWAKSILFHDKVRDEFKNFFERTDTFSFGACNGCQMLSGLKELIPGAALWPSFVRNRSEQFEARLVMSEVMPSAAIFFKDMVGAKMPIVISHGEGRARLSDELGVSKLADQQLISLRYIDHNGGVTERYPYNPNGSPQGVTGVCSEDGRVMIMMPHPERTFRSVQMSWCPPELAENSPWMRMFRNARVWLG</sequence>
<keyword evidence="10 14" id="KW-0460">Magnesium</keyword>
<feature type="binding site" evidence="14">
    <location>
        <position position="724"/>
    </location>
    <ligand>
        <name>Mg(2+)</name>
        <dbReference type="ChEBI" id="CHEBI:18420"/>
    </ligand>
</feature>
<dbReference type="Pfam" id="PF02769">
    <property type="entry name" value="AIRS_C"/>
    <property type="match status" value="2"/>
</dbReference>
<evidence type="ECO:0000259" key="15">
    <source>
        <dbReference type="Pfam" id="PF02769"/>
    </source>
</evidence>
<evidence type="ECO:0000256" key="13">
    <source>
        <dbReference type="ARBA" id="ARBA00057317"/>
    </source>
</evidence>
<feature type="binding site" evidence="14">
    <location>
        <position position="681"/>
    </location>
    <ligand>
        <name>Mg(2+)</name>
        <dbReference type="ChEBI" id="CHEBI:18420"/>
    </ligand>
</feature>
<feature type="domain" description="FGAR-AT PurM N-terminal-like" evidence="18">
    <location>
        <begin position="650"/>
        <end position="809"/>
    </location>
</feature>
<dbReference type="CDD" id="cd01740">
    <property type="entry name" value="GATase1_FGAR_AT"/>
    <property type="match status" value="1"/>
</dbReference>
<evidence type="ECO:0000256" key="6">
    <source>
        <dbReference type="ARBA" id="ARBA00022723"/>
    </source>
</evidence>
<reference evidence="19 20" key="1">
    <citation type="journal article" date="2014" name="Genome Announc.">
        <title>Comparative Genome Analysis of Two Isolates of the Fish Pathogen Piscirickettsia salmonis from Different Hosts Reveals Major Differences in Virulence-Associated Secretion Systems.</title>
        <authorList>
            <person name="Bohle H."/>
            <person name="Henriquez P."/>
            <person name="Grothusen H."/>
            <person name="Navas E."/>
            <person name="Sandoval A."/>
            <person name="Bustamante F."/>
            <person name="Bustos P."/>
            <person name="Mancilla M."/>
        </authorList>
    </citation>
    <scope>NUCLEOTIDE SEQUENCE [LARGE SCALE GENOMIC DNA]</scope>
    <source>
        <strain evidence="20">B1-32597</strain>
    </source>
</reference>
<dbReference type="FunFam" id="3.40.50.880:FF:000008">
    <property type="entry name" value="Phosphoribosylformylglycinamidine synthase"/>
    <property type="match status" value="1"/>
</dbReference>
<dbReference type="HAMAP" id="MF_00419">
    <property type="entry name" value="PurL_1"/>
    <property type="match status" value="1"/>
</dbReference>
<comment type="pathway">
    <text evidence="2 14">Purine metabolism; IMP biosynthesis via de novo pathway; 5-amino-1-(5-phospho-D-ribosyl)imidazole from N(2)-formyl-N(1)-(5-phospho-D-ribosyl)glycinamide: step 1/2.</text>
</comment>
<dbReference type="FunFam" id="3.90.650.10:FF:000005">
    <property type="entry name" value="Phosphoribosylformylglycinamidine synthase"/>
    <property type="match status" value="1"/>
</dbReference>
<keyword evidence="4 14" id="KW-0963">Cytoplasm</keyword>
<dbReference type="InterPro" id="IPR010073">
    <property type="entry name" value="PurL_large"/>
</dbReference>
<protein>
    <recommendedName>
        <fullName evidence="14">Phosphoribosylformylglycinamidine synthase</fullName>
        <shortName evidence="14">FGAM synthase</shortName>
        <shortName evidence="14">FGAMS</shortName>
        <ecNumber evidence="14">6.3.5.3</ecNumber>
    </recommendedName>
    <alternativeName>
        <fullName evidence="14">Formylglycinamide ribonucleotide amidotransferase</fullName>
        <shortName evidence="14">FGAR amidotransferase</shortName>
        <shortName evidence="14">FGAR-AT</shortName>
    </alternativeName>
</protein>
<dbReference type="Pfam" id="PF22689">
    <property type="entry name" value="FGAR-AT_PurM_N-like"/>
    <property type="match status" value="1"/>
</dbReference>
<comment type="similarity">
    <text evidence="3 14">In the N-terminal section; belongs to the FGAMS family.</text>
</comment>
<feature type="binding site" evidence="14">
    <location>
        <position position="720"/>
    </location>
    <ligand>
        <name>Mg(2+)</name>
        <dbReference type="ChEBI" id="CHEBI:18420"/>
    </ligand>
</feature>
<dbReference type="InterPro" id="IPR041609">
    <property type="entry name" value="PurL_linker"/>
</dbReference>
<dbReference type="GO" id="GO:0006189">
    <property type="term" value="P:'de novo' IMP biosynthetic process"/>
    <property type="evidence" value="ECO:0007669"/>
    <property type="project" value="UniProtKB-UniRule"/>
</dbReference>
<dbReference type="SUPFAM" id="SSF52317">
    <property type="entry name" value="Class I glutamine amidotransferase-like"/>
    <property type="match status" value="1"/>
</dbReference>
<name>A0A1L6T9R4_PISSA</name>
<feature type="binding site" evidence="14">
    <location>
        <begin position="309"/>
        <end position="320"/>
    </location>
    <ligand>
        <name>ATP</name>
        <dbReference type="ChEBI" id="CHEBI:30616"/>
    </ligand>
</feature>
<dbReference type="SUPFAM" id="SSF109736">
    <property type="entry name" value="FGAM synthase PurL, linker domain"/>
    <property type="match status" value="1"/>
</dbReference>
<dbReference type="InterPro" id="IPR036604">
    <property type="entry name" value="PurS-like_sf"/>
</dbReference>
<evidence type="ECO:0000256" key="8">
    <source>
        <dbReference type="ARBA" id="ARBA00022755"/>
    </source>
</evidence>
<dbReference type="PANTHER" id="PTHR10099">
    <property type="entry name" value="PHOSPHORIBOSYLFORMYLGLYCINAMIDINE SYNTHASE"/>
    <property type="match status" value="1"/>
</dbReference>
<dbReference type="InterPro" id="IPR040707">
    <property type="entry name" value="FGAR-AT_N"/>
</dbReference>
<evidence type="ECO:0000256" key="7">
    <source>
        <dbReference type="ARBA" id="ARBA00022741"/>
    </source>
</evidence>
<dbReference type="PROSITE" id="PS51273">
    <property type="entry name" value="GATASE_TYPE_1"/>
    <property type="match status" value="1"/>
</dbReference>
<comment type="caution">
    <text evidence="14">Lacks conserved residue(s) required for the propagation of feature annotation.</text>
</comment>
<dbReference type="OrthoDB" id="9804441at2"/>
<dbReference type="SUPFAM" id="SSF55326">
    <property type="entry name" value="PurM N-terminal domain-like"/>
    <property type="match status" value="2"/>
</dbReference>
<gene>
    <name evidence="14" type="primary">purL</name>
    <name evidence="19" type="ORF">KU39_770</name>
</gene>
<dbReference type="EMBL" id="CP012508">
    <property type="protein sequence ID" value="ALB21954.1"/>
    <property type="molecule type" value="Genomic_DNA"/>
</dbReference>
<evidence type="ECO:0000256" key="4">
    <source>
        <dbReference type="ARBA" id="ARBA00022490"/>
    </source>
</evidence>
<feature type="active site" evidence="14">
    <location>
        <position position="1265"/>
    </location>
</feature>
<evidence type="ECO:0000256" key="10">
    <source>
        <dbReference type="ARBA" id="ARBA00022842"/>
    </source>
</evidence>
<dbReference type="FunFam" id="1.10.8.750:FF:000002">
    <property type="entry name" value="Phosphoribosylformylglycinamidine synthase"/>
    <property type="match status" value="1"/>
</dbReference>
<dbReference type="GO" id="GO:0005737">
    <property type="term" value="C:cytoplasm"/>
    <property type="evidence" value="ECO:0007669"/>
    <property type="project" value="UniProtKB-SubCell"/>
</dbReference>
<comment type="subunit">
    <text evidence="14">Monomer.</text>
</comment>
<evidence type="ECO:0000259" key="16">
    <source>
        <dbReference type="Pfam" id="PF18072"/>
    </source>
</evidence>
<dbReference type="Pfam" id="PF18076">
    <property type="entry name" value="FGAR-AT_N"/>
    <property type="match status" value="1"/>
</dbReference>
<evidence type="ECO:0000256" key="2">
    <source>
        <dbReference type="ARBA" id="ARBA00004920"/>
    </source>
</evidence>
<dbReference type="SMART" id="SM01211">
    <property type="entry name" value="GATase_5"/>
    <property type="match status" value="1"/>
</dbReference>
<evidence type="ECO:0000313" key="19">
    <source>
        <dbReference type="EMBL" id="ALB21954.1"/>
    </source>
</evidence>
<dbReference type="InterPro" id="IPR036676">
    <property type="entry name" value="PurM-like_C_sf"/>
</dbReference>
<feature type="binding site" evidence="14">
    <location>
        <position position="889"/>
    </location>
    <ligand>
        <name>ATP</name>
        <dbReference type="ChEBI" id="CHEBI:30616"/>
    </ligand>
</feature>
<evidence type="ECO:0000256" key="14">
    <source>
        <dbReference type="HAMAP-Rule" id="MF_00419"/>
    </source>
</evidence>
<dbReference type="PANTHER" id="PTHR10099:SF1">
    <property type="entry name" value="PHOSPHORIBOSYLFORMYLGLYCINAMIDINE SYNTHASE"/>
    <property type="match status" value="1"/>
</dbReference>
<dbReference type="FunFam" id="3.30.1330.10:FF:000005">
    <property type="entry name" value="Phosphoribosylformylglycinamidine synthase"/>
    <property type="match status" value="1"/>
</dbReference>
<evidence type="ECO:0000256" key="1">
    <source>
        <dbReference type="ARBA" id="ARBA00004496"/>
    </source>
</evidence>
<dbReference type="GO" id="GO:0005524">
    <property type="term" value="F:ATP binding"/>
    <property type="evidence" value="ECO:0007669"/>
    <property type="project" value="UniProtKB-UniRule"/>
</dbReference>
<keyword evidence="7 14" id="KW-0547">Nucleotide-binding</keyword>
<dbReference type="FunFam" id="3.90.650.10:FF:000002">
    <property type="entry name" value="Phosphoribosylformylglycinamidine synthase"/>
    <property type="match status" value="1"/>
</dbReference>
<feature type="binding site" evidence="14">
    <location>
        <position position="887"/>
    </location>
    <ligand>
        <name>Mg(2+)</name>
        <dbReference type="ChEBI" id="CHEBI:18420"/>
    </ligand>
</feature>
<dbReference type="GO" id="GO:0004642">
    <property type="term" value="F:phosphoribosylformylglycinamidine synthase activity"/>
    <property type="evidence" value="ECO:0007669"/>
    <property type="project" value="UniProtKB-UniRule"/>
</dbReference>
<comment type="function">
    <text evidence="13 14">Phosphoribosylformylglycinamidine synthase involved in the purines biosynthetic pathway. Catalyzes the ATP-dependent conversion of formylglycinamide ribonucleotide (FGAR) and glutamine to yield formylglycinamidine ribonucleotide (FGAM) and glutamate.</text>
</comment>
<evidence type="ECO:0000256" key="3">
    <source>
        <dbReference type="ARBA" id="ARBA00008608"/>
    </source>
</evidence>
<keyword evidence="9 14" id="KW-0067">ATP-binding</keyword>
<dbReference type="Gene3D" id="3.30.1330.10">
    <property type="entry name" value="PurM-like, N-terminal domain"/>
    <property type="match status" value="2"/>
</dbReference>
<dbReference type="Gene3D" id="3.90.650.10">
    <property type="entry name" value="PurM-like C-terminal domain"/>
    <property type="match status" value="2"/>
</dbReference>
<feature type="active site" evidence="14">
    <location>
        <position position="1263"/>
    </location>
</feature>
<feature type="domain" description="PurM-like C-terminal" evidence="15">
    <location>
        <begin position="434"/>
        <end position="591"/>
    </location>
</feature>
<keyword evidence="11 14" id="KW-0315">Glutamine amidotransferase</keyword>
<dbReference type="Pfam" id="PF13507">
    <property type="entry name" value="GATase_5"/>
    <property type="match status" value="1"/>
</dbReference>
<dbReference type="NCBIfam" id="NF003672">
    <property type="entry name" value="PRK05297.1"/>
    <property type="match status" value="1"/>
</dbReference>
<feature type="domain" description="PurM-like C-terminal" evidence="15">
    <location>
        <begin position="836"/>
        <end position="968"/>
    </location>
</feature>
<proteinExistence type="inferred from homology"/>
<dbReference type="InterPro" id="IPR029062">
    <property type="entry name" value="Class_I_gatase-like"/>
</dbReference>
<accession>A0A1L6T9R4</accession>
<evidence type="ECO:0000313" key="20">
    <source>
        <dbReference type="Proteomes" id="UP000029558"/>
    </source>
</evidence>
<dbReference type="RefSeq" id="WP_017377234.1">
    <property type="nucleotide sequence ID" value="NZ_CP012508.1"/>
</dbReference>
<dbReference type="InterPro" id="IPR010918">
    <property type="entry name" value="PurM-like_C_dom"/>
</dbReference>
<dbReference type="FunFam" id="3.30.1330.10:FF:000002">
    <property type="entry name" value="Phosphoribosylformylglycinamidine synthase"/>
    <property type="match status" value="1"/>
</dbReference>
<dbReference type="Pfam" id="PF18072">
    <property type="entry name" value="FGAR-AT_linker"/>
    <property type="match status" value="1"/>
</dbReference>
<evidence type="ECO:0000256" key="9">
    <source>
        <dbReference type="ARBA" id="ARBA00022840"/>
    </source>
</evidence>
<dbReference type="EC" id="6.3.5.3" evidence="14"/>
<comment type="subcellular location">
    <subcellularLocation>
        <location evidence="1 14">Cytoplasm</location>
    </subcellularLocation>
</comment>
<dbReference type="InterPro" id="IPR036921">
    <property type="entry name" value="PurM-like_N_sf"/>
</dbReference>
<dbReference type="Gene3D" id="1.10.8.750">
    <property type="entry name" value="Phosphoribosylformylglycinamidine synthase, linker domain"/>
    <property type="match status" value="1"/>
</dbReference>